<dbReference type="EMBL" id="CP000850">
    <property type="protein sequence ID" value="ABV98908.1"/>
    <property type="molecule type" value="Genomic_DNA"/>
</dbReference>
<dbReference type="HOGENOM" id="CLU_3122385_0_0_11"/>
<evidence type="ECO:0000313" key="1">
    <source>
        <dbReference type="EMBL" id="ABV98908.1"/>
    </source>
</evidence>
<proteinExistence type="predicted"/>
<dbReference type="KEGG" id="saq:Sare_3095"/>
<protein>
    <submittedName>
        <fullName evidence="1">Uncharacterized protein</fullName>
    </submittedName>
</protein>
<accession>A8M885</accession>
<organism evidence="1">
    <name type="scientific">Salinispora arenicola (strain CNS-205)</name>
    <dbReference type="NCBI Taxonomy" id="391037"/>
    <lineage>
        <taxon>Bacteria</taxon>
        <taxon>Bacillati</taxon>
        <taxon>Actinomycetota</taxon>
        <taxon>Actinomycetes</taxon>
        <taxon>Micromonosporales</taxon>
        <taxon>Micromonosporaceae</taxon>
        <taxon>Salinispora</taxon>
    </lineage>
</organism>
<sequence>MDAEGDGGLVGSAVKDAGGVGDVEAVAFGTEPAGYGNAGVEGDLAGAEAV</sequence>
<reference evidence="1" key="1">
    <citation type="submission" date="2007-10" db="EMBL/GenBank/DDBJ databases">
        <title>Complete sequence of Salinispora arenicola CNS-205.</title>
        <authorList>
            <consortium name="US DOE Joint Genome Institute"/>
            <person name="Copeland A."/>
            <person name="Lucas S."/>
            <person name="Lapidus A."/>
            <person name="Barry K."/>
            <person name="Glavina del Rio T."/>
            <person name="Dalin E."/>
            <person name="Tice H."/>
            <person name="Pitluck S."/>
            <person name="Foster B."/>
            <person name="Schmutz J."/>
            <person name="Larimer F."/>
            <person name="Land M."/>
            <person name="Hauser L."/>
            <person name="Kyrpides N."/>
            <person name="Ivanova N."/>
            <person name="Jensen P.R."/>
            <person name="Moore B.S."/>
            <person name="Penn K."/>
            <person name="Jenkins C."/>
            <person name="Udwary D."/>
            <person name="Xiang L."/>
            <person name="Gontang E."/>
            <person name="Richardson P."/>
        </authorList>
    </citation>
    <scope>NUCLEOTIDE SEQUENCE [LARGE SCALE GENOMIC DNA]</scope>
    <source>
        <strain evidence="1">CNS-205</strain>
    </source>
</reference>
<name>A8M885_SALAI</name>
<dbReference type="AlphaFoldDB" id="A8M885"/>
<gene>
    <name evidence="1" type="ordered locus">Sare_3095</name>
</gene>